<dbReference type="PROSITE" id="PS51340">
    <property type="entry name" value="MOSC"/>
    <property type="match status" value="1"/>
</dbReference>
<accession>A0AAV7XVN2</accession>
<sequence>MTTSKSVTAQESADGRVLFELRSPKVEEVLTLDPTTFSKRTKKITVWHAPVSAVDCGEAAAVWLRKAVVVPSVHPEDSPNAKLRLVFFPFEHTDRAPIPLVPQHMRGIYTDETSYHLCTVSSVEEPNKRLAKPLPVRQFRPNFLVEGPPAFDEDNWSWVRIGSKAIFKVHMSCGRCAMTTIDPDTGVKSSECEPLKT</sequence>
<organism evidence="2 3">
    <name type="scientific">Megalurothrips usitatus</name>
    <name type="common">bean blossom thrips</name>
    <dbReference type="NCBI Taxonomy" id="439358"/>
    <lineage>
        <taxon>Eukaryota</taxon>
        <taxon>Metazoa</taxon>
        <taxon>Ecdysozoa</taxon>
        <taxon>Arthropoda</taxon>
        <taxon>Hexapoda</taxon>
        <taxon>Insecta</taxon>
        <taxon>Pterygota</taxon>
        <taxon>Neoptera</taxon>
        <taxon>Paraneoptera</taxon>
        <taxon>Thysanoptera</taxon>
        <taxon>Terebrantia</taxon>
        <taxon>Thripoidea</taxon>
        <taxon>Thripidae</taxon>
        <taxon>Megalurothrips</taxon>
    </lineage>
</organism>
<dbReference type="Pfam" id="PF03473">
    <property type="entry name" value="MOSC"/>
    <property type="match status" value="1"/>
</dbReference>
<dbReference type="Proteomes" id="UP001075354">
    <property type="component" value="Chromosome 2"/>
</dbReference>
<dbReference type="InterPro" id="IPR011037">
    <property type="entry name" value="Pyrv_Knase-like_insert_dom_sf"/>
</dbReference>
<name>A0AAV7XVN2_9NEOP</name>
<dbReference type="SUPFAM" id="SSF141673">
    <property type="entry name" value="MOSC N-terminal domain-like"/>
    <property type="match status" value="1"/>
</dbReference>
<comment type="caution">
    <text evidence="2">The sequence shown here is derived from an EMBL/GenBank/DDBJ whole genome shotgun (WGS) entry which is preliminary data.</text>
</comment>
<dbReference type="PANTHER" id="PTHR14237:SF19">
    <property type="entry name" value="MITOCHONDRIAL AMIDOXIME REDUCING COMPONENT 1"/>
    <property type="match status" value="1"/>
</dbReference>
<proteinExistence type="predicted"/>
<evidence type="ECO:0000313" key="2">
    <source>
        <dbReference type="EMBL" id="KAJ1530275.1"/>
    </source>
</evidence>
<dbReference type="InterPro" id="IPR005302">
    <property type="entry name" value="MoCF_Sase_C"/>
</dbReference>
<evidence type="ECO:0000259" key="1">
    <source>
        <dbReference type="PROSITE" id="PS51340"/>
    </source>
</evidence>
<dbReference type="GO" id="GO:0030151">
    <property type="term" value="F:molybdenum ion binding"/>
    <property type="evidence" value="ECO:0007669"/>
    <property type="project" value="InterPro"/>
</dbReference>
<dbReference type="EMBL" id="JAPTSV010000002">
    <property type="protein sequence ID" value="KAJ1530275.1"/>
    <property type="molecule type" value="Genomic_DNA"/>
</dbReference>
<reference evidence="2" key="1">
    <citation type="submission" date="2022-12" db="EMBL/GenBank/DDBJ databases">
        <title>Chromosome-level genome assembly of the bean flower thrips Megalurothrips usitatus.</title>
        <authorList>
            <person name="Ma L."/>
            <person name="Liu Q."/>
            <person name="Li H."/>
            <person name="Cai W."/>
        </authorList>
    </citation>
    <scope>NUCLEOTIDE SEQUENCE</scope>
    <source>
        <strain evidence="2">Cailab_2022a</strain>
    </source>
</reference>
<dbReference type="SUPFAM" id="SSF50800">
    <property type="entry name" value="PK beta-barrel domain-like"/>
    <property type="match status" value="1"/>
</dbReference>
<dbReference type="GO" id="GO:0003824">
    <property type="term" value="F:catalytic activity"/>
    <property type="evidence" value="ECO:0007669"/>
    <property type="project" value="InterPro"/>
</dbReference>
<gene>
    <name evidence="2" type="ORF">ONE63_005197</name>
</gene>
<protein>
    <recommendedName>
        <fullName evidence="1">MOSC domain-containing protein</fullName>
    </recommendedName>
</protein>
<keyword evidence="3" id="KW-1185">Reference proteome</keyword>
<feature type="domain" description="MOSC" evidence="1">
    <location>
        <begin position="83"/>
        <end position="197"/>
    </location>
</feature>
<dbReference type="PANTHER" id="PTHR14237">
    <property type="entry name" value="MOLYBDOPTERIN COFACTOR SULFURASE MOSC"/>
    <property type="match status" value="1"/>
</dbReference>
<dbReference type="GO" id="GO:0030170">
    <property type="term" value="F:pyridoxal phosphate binding"/>
    <property type="evidence" value="ECO:0007669"/>
    <property type="project" value="InterPro"/>
</dbReference>
<dbReference type="AlphaFoldDB" id="A0AAV7XVN2"/>
<evidence type="ECO:0000313" key="3">
    <source>
        <dbReference type="Proteomes" id="UP001075354"/>
    </source>
</evidence>